<dbReference type="Proteomes" id="UP000327111">
    <property type="component" value="Unassembled WGS sequence"/>
</dbReference>
<accession>A0A5E7L149</accession>
<proteinExistence type="predicted"/>
<organism evidence="1 2">
    <name type="scientific">Pseudomonas fluorescens</name>
    <dbReference type="NCBI Taxonomy" id="294"/>
    <lineage>
        <taxon>Bacteria</taxon>
        <taxon>Pseudomonadati</taxon>
        <taxon>Pseudomonadota</taxon>
        <taxon>Gammaproteobacteria</taxon>
        <taxon>Pseudomonadales</taxon>
        <taxon>Pseudomonadaceae</taxon>
        <taxon>Pseudomonas</taxon>
    </lineage>
</organism>
<dbReference type="EMBL" id="CABVIF010000006">
    <property type="protein sequence ID" value="VVP07850.1"/>
    <property type="molecule type" value="Genomic_DNA"/>
</dbReference>
<sequence length="53" mass="5891">MEGGKPGAARIRGCLGGLPLIVIPGVVRWSQVDPHHCVKKMADKWYGYFTYCK</sequence>
<gene>
    <name evidence="1" type="ORF">PS854_03139</name>
</gene>
<evidence type="ECO:0000313" key="1">
    <source>
        <dbReference type="EMBL" id="VVP07850.1"/>
    </source>
</evidence>
<dbReference type="AlphaFoldDB" id="A0A5E7L149"/>
<name>A0A5E7L149_PSEFL</name>
<protein>
    <submittedName>
        <fullName evidence="1">Uncharacterized protein</fullName>
    </submittedName>
</protein>
<evidence type="ECO:0000313" key="2">
    <source>
        <dbReference type="Proteomes" id="UP000327111"/>
    </source>
</evidence>
<reference evidence="1 2" key="1">
    <citation type="submission" date="2019-09" db="EMBL/GenBank/DDBJ databases">
        <authorList>
            <person name="Chandra G."/>
            <person name="Truman W A."/>
        </authorList>
    </citation>
    <scope>NUCLEOTIDE SEQUENCE [LARGE SCALE GENOMIC DNA]</scope>
    <source>
        <strain evidence="1">PS854</strain>
    </source>
</reference>